<feature type="compositionally biased region" description="Basic and acidic residues" evidence="1">
    <location>
        <begin position="43"/>
        <end position="59"/>
    </location>
</feature>
<comment type="caution">
    <text evidence="2">The sequence shown here is derived from an EMBL/GenBank/DDBJ whole genome shotgun (WGS) entry which is preliminary data.</text>
</comment>
<gene>
    <name evidence="2" type="ORF">A8V01_02560</name>
</gene>
<sequence>MTPQTITPDDEAMAEFLSHLSDVQARRAAGRTPKRIMHIDGARVADAFRAKPRRAERPAPTRQASSPAPCPHCNTRGNIGCEHFLPYRGGTE</sequence>
<protein>
    <submittedName>
        <fullName evidence="2">Uncharacterized protein</fullName>
    </submittedName>
</protein>
<dbReference type="RefSeq" id="WP_103094385.1">
    <property type="nucleotide sequence ID" value="NZ_LYMM01000002.1"/>
</dbReference>
<proteinExistence type="predicted"/>
<dbReference type="Proteomes" id="UP000236327">
    <property type="component" value="Unassembled WGS sequence"/>
</dbReference>
<reference evidence="2 3" key="1">
    <citation type="submission" date="2016-05" db="EMBL/GenBank/DDBJ databases">
        <title>Complete genome sequence of Novosphingobium guangzhouense SA925(T).</title>
        <authorList>
            <person name="Sha S."/>
        </authorList>
    </citation>
    <scope>NUCLEOTIDE SEQUENCE [LARGE SCALE GENOMIC DNA]</scope>
    <source>
        <strain evidence="2 3">SA925</strain>
    </source>
</reference>
<organism evidence="2 3">
    <name type="scientific">Novosphingobium guangzhouense</name>
    <dbReference type="NCBI Taxonomy" id="1850347"/>
    <lineage>
        <taxon>Bacteria</taxon>
        <taxon>Pseudomonadati</taxon>
        <taxon>Pseudomonadota</taxon>
        <taxon>Alphaproteobacteria</taxon>
        <taxon>Sphingomonadales</taxon>
        <taxon>Sphingomonadaceae</taxon>
        <taxon>Novosphingobium</taxon>
    </lineage>
</organism>
<evidence type="ECO:0000256" key="1">
    <source>
        <dbReference type="SAM" id="MobiDB-lite"/>
    </source>
</evidence>
<dbReference type="EMBL" id="LYMM01000002">
    <property type="protein sequence ID" value="PNU06445.1"/>
    <property type="molecule type" value="Genomic_DNA"/>
</dbReference>
<dbReference type="AlphaFoldDB" id="A0A2K2G5Y0"/>
<name>A0A2K2G5Y0_9SPHN</name>
<evidence type="ECO:0000313" key="2">
    <source>
        <dbReference type="EMBL" id="PNU06445.1"/>
    </source>
</evidence>
<dbReference type="OrthoDB" id="9940648at2"/>
<keyword evidence="3" id="KW-1185">Reference proteome</keyword>
<evidence type="ECO:0000313" key="3">
    <source>
        <dbReference type="Proteomes" id="UP000236327"/>
    </source>
</evidence>
<feature type="region of interest" description="Disordered" evidence="1">
    <location>
        <begin position="43"/>
        <end position="71"/>
    </location>
</feature>
<accession>A0A2K2G5Y0</accession>